<dbReference type="InterPro" id="IPR001173">
    <property type="entry name" value="Glyco_trans_2-like"/>
</dbReference>
<keyword evidence="3" id="KW-1185">Reference proteome</keyword>
<evidence type="ECO:0000313" key="3">
    <source>
        <dbReference type="Proteomes" id="UP001596163"/>
    </source>
</evidence>
<name>A0ABW0BSM6_9BACT</name>
<dbReference type="PANTHER" id="PTHR43685:SF2">
    <property type="entry name" value="GLYCOSYLTRANSFERASE 2-LIKE DOMAIN-CONTAINING PROTEIN"/>
    <property type="match status" value="1"/>
</dbReference>
<sequence>MKVSAVVPVYNSVNTLERAINSLLLQPEINEIFIVDDGSTDGSYELATKLELEYSLVKLLTHTNRQNLGASASRNLGLKYCSNNWIQFLDADDELLLEKISKQLSLLGDNVSLVVSNSIWINNKRTLNVFHSSDLWGDLILARLGNTCSNLWSKKAILNSGGWNESLINTQEYDLMFRISKQNPNIVFDSNFNTIVYEVPNSISRSNHLINIKFENQVKLRKEIFEYLKDSNLLSFKYLLYINGYLGTLRRNYKKKEFNDFNFFYYLIFKVNKSITDRFK</sequence>
<proteinExistence type="predicted"/>
<evidence type="ECO:0000313" key="2">
    <source>
        <dbReference type="EMBL" id="MFC5190295.1"/>
    </source>
</evidence>
<gene>
    <name evidence="2" type="ORF">ACFPIK_00845</name>
</gene>
<dbReference type="Pfam" id="PF00535">
    <property type="entry name" value="Glycos_transf_2"/>
    <property type="match status" value="1"/>
</dbReference>
<evidence type="ECO:0000259" key="1">
    <source>
        <dbReference type="Pfam" id="PF00535"/>
    </source>
</evidence>
<feature type="domain" description="Glycosyltransferase 2-like" evidence="1">
    <location>
        <begin position="4"/>
        <end position="147"/>
    </location>
</feature>
<dbReference type="Proteomes" id="UP001596163">
    <property type="component" value="Unassembled WGS sequence"/>
</dbReference>
<dbReference type="InterPro" id="IPR029044">
    <property type="entry name" value="Nucleotide-diphossugar_trans"/>
</dbReference>
<accession>A0ABW0BSM6</accession>
<dbReference type="PANTHER" id="PTHR43685">
    <property type="entry name" value="GLYCOSYLTRANSFERASE"/>
    <property type="match status" value="1"/>
</dbReference>
<dbReference type="SUPFAM" id="SSF53448">
    <property type="entry name" value="Nucleotide-diphospho-sugar transferases"/>
    <property type="match status" value="1"/>
</dbReference>
<dbReference type="CDD" id="cd00761">
    <property type="entry name" value="Glyco_tranf_GTA_type"/>
    <property type="match status" value="1"/>
</dbReference>
<reference evidence="3" key="1">
    <citation type="journal article" date="2019" name="Int. J. Syst. Evol. Microbiol.">
        <title>The Global Catalogue of Microorganisms (GCM) 10K type strain sequencing project: providing services to taxonomists for standard genome sequencing and annotation.</title>
        <authorList>
            <consortium name="The Broad Institute Genomics Platform"/>
            <consortium name="The Broad Institute Genome Sequencing Center for Infectious Disease"/>
            <person name="Wu L."/>
            <person name="Ma J."/>
        </authorList>
    </citation>
    <scope>NUCLEOTIDE SEQUENCE [LARGE SCALE GENOMIC DNA]</scope>
    <source>
        <strain evidence="3">CGMCC 1.7030</strain>
    </source>
</reference>
<organism evidence="2 3">
    <name type="scientific">Algoriphagus aquatilis</name>
    <dbReference type="NCBI Taxonomy" id="490186"/>
    <lineage>
        <taxon>Bacteria</taxon>
        <taxon>Pseudomonadati</taxon>
        <taxon>Bacteroidota</taxon>
        <taxon>Cytophagia</taxon>
        <taxon>Cytophagales</taxon>
        <taxon>Cyclobacteriaceae</taxon>
        <taxon>Algoriphagus</taxon>
    </lineage>
</organism>
<dbReference type="Gene3D" id="3.90.550.10">
    <property type="entry name" value="Spore Coat Polysaccharide Biosynthesis Protein SpsA, Chain A"/>
    <property type="match status" value="1"/>
</dbReference>
<dbReference type="InterPro" id="IPR050834">
    <property type="entry name" value="Glycosyltransf_2"/>
</dbReference>
<dbReference type="RefSeq" id="WP_377911232.1">
    <property type="nucleotide sequence ID" value="NZ_JBHSKS010000001.1"/>
</dbReference>
<dbReference type="EMBL" id="JBHSKS010000001">
    <property type="protein sequence ID" value="MFC5190295.1"/>
    <property type="molecule type" value="Genomic_DNA"/>
</dbReference>
<protein>
    <submittedName>
        <fullName evidence="2">Glycosyltransferase family 2 protein</fullName>
    </submittedName>
</protein>
<comment type="caution">
    <text evidence="2">The sequence shown here is derived from an EMBL/GenBank/DDBJ whole genome shotgun (WGS) entry which is preliminary data.</text>
</comment>